<reference evidence="2 3" key="1">
    <citation type="submission" date="2021-07" db="EMBL/GenBank/DDBJ databases">
        <title>The Aristolochia fimbriata genome: insights into angiosperm evolution, floral development and chemical biosynthesis.</title>
        <authorList>
            <person name="Jiao Y."/>
        </authorList>
    </citation>
    <scope>NUCLEOTIDE SEQUENCE [LARGE SCALE GENOMIC DNA]</scope>
    <source>
        <strain evidence="2">IBCAS-2021</strain>
        <tissue evidence="2">Leaf</tissue>
    </source>
</reference>
<feature type="compositionally biased region" description="Basic and acidic residues" evidence="1">
    <location>
        <begin position="1"/>
        <end position="17"/>
    </location>
</feature>
<gene>
    <name evidence="2" type="ORF">H6P81_018051</name>
</gene>
<dbReference type="EMBL" id="JAINDJ010000007">
    <property type="protein sequence ID" value="KAG9442197.1"/>
    <property type="molecule type" value="Genomic_DNA"/>
</dbReference>
<dbReference type="Proteomes" id="UP000825729">
    <property type="component" value="Unassembled WGS sequence"/>
</dbReference>
<evidence type="ECO:0000256" key="1">
    <source>
        <dbReference type="SAM" id="MobiDB-lite"/>
    </source>
</evidence>
<dbReference type="AlphaFoldDB" id="A0AAV7E470"/>
<accession>A0AAV7E470</accession>
<comment type="caution">
    <text evidence="2">The sequence shown here is derived from an EMBL/GenBank/DDBJ whole genome shotgun (WGS) entry which is preliminary data.</text>
</comment>
<proteinExistence type="predicted"/>
<evidence type="ECO:0000313" key="3">
    <source>
        <dbReference type="Proteomes" id="UP000825729"/>
    </source>
</evidence>
<feature type="region of interest" description="Disordered" evidence="1">
    <location>
        <begin position="1"/>
        <end position="28"/>
    </location>
</feature>
<evidence type="ECO:0000313" key="2">
    <source>
        <dbReference type="EMBL" id="KAG9442197.1"/>
    </source>
</evidence>
<name>A0AAV7E470_ARIFI</name>
<sequence>MRGDQSKDAKEARDKEAQLQGGEAQFKHQRGATWVEEVRGGGIPTQFCFEKLSSYNQNPLSITSLFNSTDELAKWQLCMARWSRFTTHM</sequence>
<protein>
    <submittedName>
        <fullName evidence="2">Uncharacterized protein</fullName>
    </submittedName>
</protein>
<keyword evidence="3" id="KW-1185">Reference proteome</keyword>
<organism evidence="2 3">
    <name type="scientific">Aristolochia fimbriata</name>
    <name type="common">White veined hardy Dutchman's pipe vine</name>
    <dbReference type="NCBI Taxonomy" id="158543"/>
    <lineage>
        <taxon>Eukaryota</taxon>
        <taxon>Viridiplantae</taxon>
        <taxon>Streptophyta</taxon>
        <taxon>Embryophyta</taxon>
        <taxon>Tracheophyta</taxon>
        <taxon>Spermatophyta</taxon>
        <taxon>Magnoliopsida</taxon>
        <taxon>Magnoliidae</taxon>
        <taxon>Piperales</taxon>
        <taxon>Aristolochiaceae</taxon>
        <taxon>Aristolochia</taxon>
    </lineage>
</organism>